<dbReference type="Proteomes" id="UP000325902">
    <property type="component" value="Unassembled WGS sequence"/>
</dbReference>
<dbReference type="Gene3D" id="3.10.20.90">
    <property type="entry name" value="Phosphatidylinositol 3-kinase Catalytic Subunit, Chain A, domain 1"/>
    <property type="match status" value="1"/>
</dbReference>
<dbReference type="PANTHER" id="PTHR47795">
    <property type="entry name" value="UBIQUITIN AND WLM DOMAIN-CONTAINING METALLOPROTEASE SPCC1442.07C"/>
    <property type="match status" value="1"/>
</dbReference>
<feature type="compositionally biased region" description="Polar residues" evidence="1">
    <location>
        <begin position="1"/>
        <end position="17"/>
    </location>
</feature>
<proteinExistence type="predicted"/>
<dbReference type="InterPro" id="IPR029071">
    <property type="entry name" value="Ubiquitin-like_domsf"/>
</dbReference>
<feature type="compositionally biased region" description="Low complexity" evidence="1">
    <location>
        <begin position="48"/>
        <end position="58"/>
    </location>
</feature>
<dbReference type="PROSITE" id="PS51397">
    <property type="entry name" value="WLM"/>
    <property type="match status" value="1"/>
</dbReference>
<gene>
    <name evidence="3" type="ORF">DBV05_g8304</name>
</gene>
<reference evidence="3 4" key="1">
    <citation type="journal article" date="2019" name="Sci. Rep.">
        <title>A multi-omics analysis of the grapevine pathogen Lasiodiplodia theobromae reveals that temperature affects the expression of virulence- and pathogenicity-related genes.</title>
        <authorList>
            <person name="Felix C."/>
            <person name="Meneses R."/>
            <person name="Goncalves M.F.M."/>
            <person name="Tilleman L."/>
            <person name="Duarte A.S."/>
            <person name="Jorrin-Novo J.V."/>
            <person name="Van de Peer Y."/>
            <person name="Deforce D."/>
            <person name="Van Nieuwerburgh F."/>
            <person name="Esteves A.C."/>
            <person name="Alves A."/>
        </authorList>
    </citation>
    <scope>NUCLEOTIDE SEQUENCE [LARGE SCALE GENOMIC DNA]</scope>
    <source>
        <strain evidence="3 4">LA-SOL3</strain>
    </source>
</reference>
<evidence type="ECO:0000313" key="4">
    <source>
        <dbReference type="Proteomes" id="UP000325902"/>
    </source>
</evidence>
<dbReference type="GO" id="GO:0008237">
    <property type="term" value="F:metallopeptidase activity"/>
    <property type="evidence" value="ECO:0007669"/>
    <property type="project" value="UniProtKB-KW"/>
</dbReference>
<dbReference type="OrthoDB" id="49605at2759"/>
<dbReference type="SUPFAM" id="SSF54236">
    <property type="entry name" value="Ubiquitin-like"/>
    <property type="match status" value="1"/>
</dbReference>
<evidence type="ECO:0000313" key="3">
    <source>
        <dbReference type="EMBL" id="KAB2573013.1"/>
    </source>
</evidence>
<accession>A0A5N5D5F0</accession>
<sequence length="426" mass="45523">MASSAEPQDRPQQTLPNDNDMANLAAETDVTMSSSADAAPSSPPPSAAAPAATSSEGSEGSDDNDEDTLSITLTHHGAKHTLRLPSSATISTLSDAIAAQLSIPPTHQKLLITPKPGLLKPPFSNDNNNANPAAALPLAPLVAAKRKIVLMGSTPAEVSSLQASVSHATAQHAARASRRYAVAPATPARTAGRGALGSAKASEEAQYTFHAIRPLAYLPRPERSTAFLERLRDDAGIRAAMRRHKFSVGLLTEMDPAMHTTHESRTLGLNRNRGEVIELRLRTDAYDGYRDYKTIRRTLCHELTHNVWGDHDRNFWNLCREIEREVERDDWRRGGRTVGGVGGDEVYEPADDPERRGDVFDHGGWTGGEFVLGGSGGAAIVGSSGTVTAEAGDGLSRREVLARAAEERAKRARQEKGGEKGEGGKS</sequence>
<organism evidence="3 4">
    <name type="scientific">Lasiodiplodia theobromae</name>
    <dbReference type="NCBI Taxonomy" id="45133"/>
    <lineage>
        <taxon>Eukaryota</taxon>
        <taxon>Fungi</taxon>
        <taxon>Dikarya</taxon>
        <taxon>Ascomycota</taxon>
        <taxon>Pezizomycotina</taxon>
        <taxon>Dothideomycetes</taxon>
        <taxon>Dothideomycetes incertae sedis</taxon>
        <taxon>Botryosphaeriales</taxon>
        <taxon>Botryosphaeriaceae</taxon>
        <taxon>Lasiodiplodia</taxon>
    </lineage>
</organism>
<keyword evidence="4" id="KW-1185">Reference proteome</keyword>
<dbReference type="GO" id="GO:0070628">
    <property type="term" value="F:proteasome binding"/>
    <property type="evidence" value="ECO:0007669"/>
    <property type="project" value="TreeGrafter"/>
</dbReference>
<dbReference type="EMBL" id="VCHE01000066">
    <property type="protein sequence ID" value="KAB2573013.1"/>
    <property type="molecule type" value="Genomic_DNA"/>
</dbReference>
<feature type="region of interest" description="Disordered" evidence="1">
    <location>
        <begin position="402"/>
        <end position="426"/>
    </location>
</feature>
<dbReference type="Pfam" id="PF08325">
    <property type="entry name" value="WLM"/>
    <property type="match status" value="1"/>
</dbReference>
<evidence type="ECO:0000256" key="1">
    <source>
        <dbReference type="SAM" id="MobiDB-lite"/>
    </source>
</evidence>
<evidence type="ECO:0000259" key="2">
    <source>
        <dbReference type="PROSITE" id="PS51397"/>
    </source>
</evidence>
<dbReference type="PANTHER" id="PTHR47795:SF1">
    <property type="entry name" value="DNA-DEPENDENT METALLOPROTEASE WSS1 HOMOLOG 2"/>
    <property type="match status" value="1"/>
</dbReference>
<dbReference type="InterPro" id="IPR013536">
    <property type="entry name" value="WLM_dom"/>
</dbReference>
<keyword evidence="3" id="KW-0645">Protease</keyword>
<protein>
    <submittedName>
        <fullName evidence="3">Ubiquitin and WLM domain-containing metalloprotease</fullName>
    </submittedName>
</protein>
<name>A0A5N5D5F0_9PEZI</name>
<feature type="compositionally biased region" description="Acidic residues" evidence="1">
    <location>
        <begin position="59"/>
        <end position="68"/>
    </location>
</feature>
<feature type="domain" description="WLM" evidence="2">
    <location>
        <begin position="200"/>
        <end position="410"/>
    </location>
</feature>
<keyword evidence="3" id="KW-0482">Metalloprotease</keyword>
<dbReference type="GO" id="GO:0006508">
    <property type="term" value="P:proteolysis"/>
    <property type="evidence" value="ECO:0007669"/>
    <property type="project" value="UniProtKB-KW"/>
</dbReference>
<feature type="region of interest" description="Disordered" evidence="1">
    <location>
        <begin position="1"/>
        <end position="68"/>
    </location>
</feature>
<dbReference type="AlphaFoldDB" id="A0A5N5D5F0"/>
<keyword evidence="3" id="KW-0378">Hydrolase</keyword>
<comment type="caution">
    <text evidence="3">The sequence shown here is derived from an EMBL/GenBank/DDBJ whole genome shotgun (WGS) entry which is preliminary data.</text>
</comment>